<dbReference type="PANTHER" id="PTHR35795">
    <property type="entry name" value="SLR1885 PROTEIN"/>
    <property type="match status" value="1"/>
</dbReference>
<dbReference type="AlphaFoldDB" id="A0AB39HL93"/>
<dbReference type="SMART" id="SM00471">
    <property type="entry name" value="HDc"/>
    <property type="match status" value="1"/>
</dbReference>
<accession>A0AB39HL93</accession>
<dbReference type="GO" id="GO:0008803">
    <property type="term" value="F:bis(5'-nucleosyl)-tetraphosphatase (symmetrical) activity"/>
    <property type="evidence" value="ECO:0007669"/>
    <property type="project" value="UniProtKB-EC"/>
</dbReference>
<evidence type="ECO:0000313" key="8">
    <source>
        <dbReference type="EMBL" id="XDK31417.1"/>
    </source>
</evidence>
<evidence type="ECO:0000256" key="3">
    <source>
        <dbReference type="ARBA" id="ARBA00022741"/>
    </source>
</evidence>
<dbReference type="PANTHER" id="PTHR35795:SF1">
    <property type="entry name" value="BIS(5'-NUCLEOSYL)-TETRAPHOSPHATASE, SYMMETRICAL"/>
    <property type="match status" value="1"/>
</dbReference>
<keyword evidence="2" id="KW-0479">Metal-binding</keyword>
<keyword evidence="5" id="KW-0408">Iron</keyword>
<dbReference type="Gene3D" id="1.10.3210.10">
    <property type="entry name" value="Hypothetical protein af1432"/>
    <property type="match status" value="1"/>
</dbReference>
<evidence type="ECO:0000256" key="4">
    <source>
        <dbReference type="ARBA" id="ARBA00022801"/>
    </source>
</evidence>
<dbReference type="PROSITE" id="PS51831">
    <property type="entry name" value="HD"/>
    <property type="match status" value="1"/>
</dbReference>
<feature type="domain" description="HD" evidence="7">
    <location>
        <begin position="18"/>
        <end position="132"/>
    </location>
</feature>
<evidence type="ECO:0000256" key="1">
    <source>
        <dbReference type="ARBA" id="ARBA00012506"/>
    </source>
</evidence>
<dbReference type="EMBL" id="CP162599">
    <property type="protein sequence ID" value="XDK31417.1"/>
    <property type="molecule type" value="Genomic_DNA"/>
</dbReference>
<proteinExistence type="predicted"/>
<dbReference type="EC" id="3.6.1.41" evidence="1"/>
<dbReference type="GO" id="GO:0046872">
    <property type="term" value="F:metal ion binding"/>
    <property type="evidence" value="ECO:0007669"/>
    <property type="project" value="UniProtKB-KW"/>
</dbReference>
<keyword evidence="3" id="KW-0547">Nucleotide-binding</keyword>
<dbReference type="InterPro" id="IPR051094">
    <property type="entry name" value="Diverse_Catalytic_Enzymes"/>
</dbReference>
<keyword evidence="4 8" id="KW-0378">Hydrolase</keyword>
<dbReference type="InterPro" id="IPR003607">
    <property type="entry name" value="HD/PDEase_dom"/>
</dbReference>
<dbReference type="InterPro" id="IPR005249">
    <property type="entry name" value="YqeK"/>
</dbReference>
<evidence type="ECO:0000259" key="7">
    <source>
        <dbReference type="PROSITE" id="PS51831"/>
    </source>
</evidence>
<name>A0AB39HL93_9BACI</name>
<gene>
    <name evidence="8" type="primary">yqeK</name>
    <name evidence="8" type="ORF">AB4Y30_10275</name>
</gene>
<dbReference type="Pfam" id="PF01966">
    <property type="entry name" value="HD"/>
    <property type="match status" value="1"/>
</dbReference>
<dbReference type="InterPro" id="IPR006674">
    <property type="entry name" value="HD_domain"/>
</dbReference>
<sequence length="190" mass="21944">MGTTEMIEQVKMVLQPKRFEHTLRVAKEAVILAKRYNVPEDKAEVAAILHDYAKNFPSAKLKKYIENSALPQDLLQYNEELWHGPVASILLAQEFDIIDEDIQAAIRYHTTGRANMSDLERIIYLADYMEPGRSFPGLAEVRETAEVDLVKACWLVSKNTIQFLMNQKVTIHPDSFYAYNDFTKQMMEEK</sequence>
<evidence type="ECO:0000256" key="2">
    <source>
        <dbReference type="ARBA" id="ARBA00022723"/>
    </source>
</evidence>
<protein>
    <recommendedName>
        <fullName evidence="1">bis(5'-nucleosyl)-tetraphosphatase (symmetrical)</fullName>
        <ecNumber evidence="1">3.6.1.41</ecNumber>
    </recommendedName>
</protein>
<evidence type="ECO:0000256" key="6">
    <source>
        <dbReference type="ARBA" id="ARBA00049417"/>
    </source>
</evidence>
<reference evidence="8" key="1">
    <citation type="submission" date="2024-07" db="EMBL/GenBank/DDBJ databases">
        <title>Halotolerant mesophilic bacterium Ornithinibacillus sp. 4-3, sp. nov., isolated from soil.</title>
        <authorList>
            <person name="Sidarenka A.V."/>
            <person name="Guliayeva D.E."/>
            <person name="Leanovich S.I."/>
            <person name="Hileuskaya K.S."/>
            <person name="Akhremchuk A.E."/>
            <person name="Sikolenko M.A."/>
            <person name="Valentovich L.N."/>
        </authorList>
    </citation>
    <scope>NUCLEOTIDE SEQUENCE</scope>
    <source>
        <strain evidence="8">4-3</strain>
    </source>
</reference>
<organism evidence="8">
    <name type="scientific">Ornithinibacillus sp. 4-3</name>
    <dbReference type="NCBI Taxonomy" id="3231488"/>
    <lineage>
        <taxon>Bacteria</taxon>
        <taxon>Bacillati</taxon>
        <taxon>Bacillota</taxon>
        <taxon>Bacilli</taxon>
        <taxon>Bacillales</taxon>
        <taxon>Bacillaceae</taxon>
        <taxon>Ornithinibacillus</taxon>
    </lineage>
</organism>
<dbReference type="NCBIfam" id="TIGR00488">
    <property type="entry name" value="bis(5'-nucleosyl)-tetraphosphatase (symmetrical) YqeK"/>
    <property type="match status" value="1"/>
</dbReference>
<evidence type="ECO:0000256" key="5">
    <source>
        <dbReference type="ARBA" id="ARBA00023004"/>
    </source>
</evidence>
<dbReference type="RefSeq" id="WP_368652144.1">
    <property type="nucleotide sequence ID" value="NZ_CP162599.1"/>
</dbReference>
<dbReference type="CDD" id="cd00077">
    <property type="entry name" value="HDc"/>
    <property type="match status" value="1"/>
</dbReference>
<comment type="catalytic activity">
    <reaction evidence="6">
        <text>P(1),P(4)-bis(5'-adenosyl) tetraphosphate + H2O = 2 ADP + 2 H(+)</text>
        <dbReference type="Rhea" id="RHEA:24252"/>
        <dbReference type="ChEBI" id="CHEBI:15377"/>
        <dbReference type="ChEBI" id="CHEBI:15378"/>
        <dbReference type="ChEBI" id="CHEBI:58141"/>
        <dbReference type="ChEBI" id="CHEBI:456216"/>
        <dbReference type="EC" id="3.6.1.41"/>
    </reaction>
</comment>
<dbReference type="GO" id="GO:0000166">
    <property type="term" value="F:nucleotide binding"/>
    <property type="evidence" value="ECO:0007669"/>
    <property type="project" value="UniProtKB-KW"/>
</dbReference>
<dbReference type="SUPFAM" id="SSF109604">
    <property type="entry name" value="HD-domain/PDEase-like"/>
    <property type="match status" value="1"/>
</dbReference>